<keyword evidence="1" id="KW-0472">Membrane</keyword>
<organism evidence="2 3">
    <name type="scientific">Kribbella hippodromi</name>
    <dbReference type="NCBI Taxonomy" id="434347"/>
    <lineage>
        <taxon>Bacteria</taxon>
        <taxon>Bacillati</taxon>
        <taxon>Actinomycetota</taxon>
        <taxon>Actinomycetes</taxon>
        <taxon>Propionibacteriales</taxon>
        <taxon>Kribbellaceae</taxon>
        <taxon>Kribbella</taxon>
    </lineage>
</organism>
<feature type="transmembrane region" description="Helical" evidence="1">
    <location>
        <begin position="119"/>
        <end position="142"/>
    </location>
</feature>
<keyword evidence="1" id="KW-0812">Transmembrane</keyword>
<reference evidence="3" key="1">
    <citation type="journal article" date="2019" name="Int. J. Syst. Evol. Microbiol.">
        <title>The Global Catalogue of Microorganisms (GCM) 10K type strain sequencing project: providing services to taxonomists for standard genome sequencing and annotation.</title>
        <authorList>
            <consortium name="The Broad Institute Genomics Platform"/>
            <consortium name="The Broad Institute Genome Sequencing Center for Infectious Disease"/>
            <person name="Wu L."/>
            <person name="Ma J."/>
        </authorList>
    </citation>
    <scope>NUCLEOTIDE SEQUENCE [LARGE SCALE GENOMIC DNA]</scope>
    <source>
        <strain evidence="3">JCM 15572</strain>
    </source>
</reference>
<accession>A0ABP4Q185</accession>
<feature type="transmembrane region" description="Helical" evidence="1">
    <location>
        <begin position="87"/>
        <end position="107"/>
    </location>
</feature>
<feature type="transmembrane region" description="Helical" evidence="1">
    <location>
        <begin position="46"/>
        <end position="66"/>
    </location>
</feature>
<protein>
    <recommendedName>
        <fullName evidence="4">DUF4395 domain-containing protein</fullName>
    </recommendedName>
</protein>
<keyword evidence="1" id="KW-1133">Transmembrane helix</keyword>
<dbReference type="Proteomes" id="UP001501705">
    <property type="component" value="Unassembled WGS sequence"/>
</dbReference>
<evidence type="ECO:0000313" key="3">
    <source>
        <dbReference type="Proteomes" id="UP001501705"/>
    </source>
</evidence>
<dbReference type="EMBL" id="BAAAPH010000024">
    <property type="protein sequence ID" value="GAA1596370.1"/>
    <property type="molecule type" value="Genomic_DNA"/>
</dbReference>
<sequence length="151" mass="15594">MNPWRYVVLTRTVCAVPRKMVVLAAGVIGAVVLAAMAVALDAPAYLAFGATAAFVAIGYVLPFRGLPHYLATRQPKSATGQSTATEIVPRAAGAFTTLGVGLTLFSTQAIEANDSVIQAAGWFAVAFVSAAGAITVAGLRYLEHLKAARTS</sequence>
<keyword evidence="3" id="KW-1185">Reference proteome</keyword>
<evidence type="ECO:0008006" key="4">
    <source>
        <dbReference type="Google" id="ProtNLM"/>
    </source>
</evidence>
<proteinExistence type="predicted"/>
<name>A0ABP4Q185_9ACTN</name>
<evidence type="ECO:0000256" key="1">
    <source>
        <dbReference type="SAM" id="Phobius"/>
    </source>
</evidence>
<evidence type="ECO:0000313" key="2">
    <source>
        <dbReference type="EMBL" id="GAA1596370.1"/>
    </source>
</evidence>
<comment type="caution">
    <text evidence="2">The sequence shown here is derived from an EMBL/GenBank/DDBJ whole genome shotgun (WGS) entry which is preliminary data.</text>
</comment>
<gene>
    <name evidence="2" type="ORF">GCM10009804_61110</name>
</gene>
<feature type="transmembrane region" description="Helical" evidence="1">
    <location>
        <begin position="21"/>
        <end position="40"/>
    </location>
</feature>